<feature type="compositionally biased region" description="Polar residues" evidence="2">
    <location>
        <begin position="810"/>
        <end position="830"/>
    </location>
</feature>
<dbReference type="AlphaFoldDB" id="A0A4Y7NJT9"/>
<dbReference type="PROSITE" id="PS50174">
    <property type="entry name" value="G_PATCH"/>
    <property type="match status" value="1"/>
</dbReference>
<feature type="compositionally biased region" description="Acidic residues" evidence="2">
    <location>
        <begin position="208"/>
        <end position="218"/>
    </location>
</feature>
<feature type="compositionally biased region" description="Basic and acidic residues" evidence="2">
    <location>
        <begin position="69"/>
        <end position="92"/>
    </location>
</feature>
<feature type="region of interest" description="Disordered" evidence="2">
    <location>
        <begin position="193"/>
        <end position="218"/>
    </location>
</feature>
<reference evidence="4" key="1">
    <citation type="submission" date="2018-08" db="EMBL/GenBank/DDBJ databases">
        <authorList>
            <person name="Cornetti L."/>
        </authorList>
    </citation>
    <scope>NUCLEOTIDE SEQUENCE</scope>
    <source>
        <strain evidence="4">DE-FRO-2-1</strain>
    </source>
</reference>
<proteinExistence type="evidence at transcript level"/>
<sequence>MAKNSAQAECYVFFGTALEPLDEEEVSRAKPIRIEDQEVRDENGRRRFHGAFTGGFSAGYYNTVDTKEGWRPQEFKSSRSDRNKQGGQRPEDFMDDEDKGAFGIAPQMLRARDEYGDKSVGKQQKKPLFAQTGAIPGLPALHDILQPIKDTIGIKLLKSMGWKPGQGVGQRVTKKEKKERSKKMHNLRTYGCVLPPGLEKNYRKSTSDGEDSEDEDSDILLAPDDIPSFVAKPKVNTFGLGYVGLNPLGALEMKKRDFLLFEPTLALTDKKKKLAIAGQAFGVGAFEDEDEDIYARDDMSRYDFELGGPKAKKSNNMLALGAPDVLDGFVRATKRDPEYTNYPAPKLPKDFVPIHRTGKSRFDVKPKTDAELRGLGRHDLNANQRAAMMQDVLDVPSGANKPDFMAPEDEEPATIPTAAEIVAKALEQIKKNIAAQKEKIPVKEEPEAPAVPTPDQVAAAHSVFDPARETKIASLKAFVQGNRVASTFQPFSRDPDKQFRFDAFNVLSNAGRLDELHLLQPEKMTEWEREREKNEFERATTLYRPLSSNMQNRFTSGGHVEENIEGGLVAQIDSFLPTEPPKPKKEPEEKDPAKRAAKRKMFGPLTRTRCQWKPDRLLCLRFNVPNPFPNAGDAPTKSTGIKGASGKFSIFDVLNVVPQASPAFISTGYENEPTALVQGPSSGKVPELEWEKAAKGELNDKVEPELTLGPVATVPERPAGEVTLEEEEEIVPVERPPMDLFKAIFADSDEDDEEDDQEAKEETVSAPKPSDPTPEAKSTASEFLSKMELVIDQESDEGDETYGPQPPKLAQTNVAPTSHSFANTSVNQPNDGEEWVERGRDKDKKKKKKKDKDKKKSKSKKEKKSKKRKRRHSDISSGDSSSESDEDMKILKKINALKKHNIL</sequence>
<evidence type="ECO:0000259" key="3">
    <source>
        <dbReference type="PROSITE" id="PS50174"/>
    </source>
</evidence>
<dbReference type="PANTHER" id="PTHR13384:SF19">
    <property type="entry name" value="G PATCH DOMAIN-CONTAINING PROTEIN 1"/>
    <property type="match status" value="1"/>
</dbReference>
<feature type="region of interest" description="Disordered" evidence="2">
    <location>
        <begin position="69"/>
        <end position="99"/>
    </location>
</feature>
<dbReference type="InterPro" id="IPR011666">
    <property type="entry name" value="DUF1604"/>
</dbReference>
<dbReference type="GO" id="GO:0006397">
    <property type="term" value="P:mRNA processing"/>
    <property type="evidence" value="ECO:0007669"/>
    <property type="project" value="InterPro"/>
</dbReference>
<feature type="region of interest" description="Disordered" evidence="2">
    <location>
        <begin position="732"/>
        <end position="903"/>
    </location>
</feature>
<organism evidence="4">
    <name type="scientific">Moina brachiata</name>
    <dbReference type="NCBI Taxonomy" id="675436"/>
    <lineage>
        <taxon>Eukaryota</taxon>
        <taxon>Metazoa</taxon>
        <taxon>Ecdysozoa</taxon>
        <taxon>Arthropoda</taxon>
        <taxon>Crustacea</taxon>
        <taxon>Branchiopoda</taxon>
        <taxon>Diplostraca</taxon>
        <taxon>Cladocera</taxon>
        <taxon>Anomopoda</taxon>
        <taxon>Moinidae</taxon>
        <taxon>Moina</taxon>
    </lineage>
</organism>
<gene>
    <name evidence="4" type="primary">EOG090X013U</name>
</gene>
<evidence type="ECO:0000256" key="2">
    <source>
        <dbReference type="SAM" id="MobiDB-lite"/>
    </source>
</evidence>
<dbReference type="PANTHER" id="PTHR13384">
    <property type="entry name" value="G PATCH DOMAIN-CONTAINING PROTEIN 1"/>
    <property type="match status" value="1"/>
</dbReference>
<feature type="compositionally biased region" description="Basic and acidic residues" evidence="2">
    <location>
        <begin position="581"/>
        <end position="594"/>
    </location>
</feature>
<protein>
    <submittedName>
        <fullName evidence="4">EOG090X013U</fullName>
    </submittedName>
</protein>
<evidence type="ECO:0000256" key="1">
    <source>
        <dbReference type="ARBA" id="ARBA00008600"/>
    </source>
</evidence>
<comment type="similarity">
    <text evidence="1">Belongs to the GPATCH1 family.</text>
</comment>
<feature type="compositionally biased region" description="Basic residues" evidence="2">
    <location>
        <begin position="891"/>
        <end position="903"/>
    </location>
</feature>
<dbReference type="GO" id="GO:0003723">
    <property type="term" value="F:RNA binding"/>
    <property type="evidence" value="ECO:0007669"/>
    <property type="project" value="TreeGrafter"/>
</dbReference>
<dbReference type="Pfam" id="PF26093">
    <property type="entry name" value="HTH_TGH"/>
    <property type="match status" value="1"/>
</dbReference>
<dbReference type="Pfam" id="PF07713">
    <property type="entry name" value="DUF1604"/>
    <property type="match status" value="1"/>
</dbReference>
<dbReference type="GO" id="GO:0005634">
    <property type="term" value="C:nucleus"/>
    <property type="evidence" value="ECO:0007669"/>
    <property type="project" value="TreeGrafter"/>
</dbReference>
<name>A0A4Y7NJT9_9CRUS</name>
<feature type="compositionally biased region" description="Acidic residues" evidence="2">
    <location>
        <begin position="791"/>
        <end position="800"/>
    </location>
</feature>
<feature type="domain" description="G-patch" evidence="3">
    <location>
        <begin position="149"/>
        <end position="171"/>
    </location>
</feature>
<accession>A0A4Y7NJT9</accession>
<feature type="compositionally biased region" description="Basic residues" evidence="2">
    <location>
        <begin position="843"/>
        <end position="872"/>
    </location>
</feature>
<dbReference type="EMBL" id="LR023228">
    <property type="protein sequence ID" value="SVE92847.1"/>
    <property type="molecule type" value="mRNA"/>
</dbReference>
<dbReference type="InterPro" id="IPR000467">
    <property type="entry name" value="G_patch_dom"/>
</dbReference>
<dbReference type="Pfam" id="PF01585">
    <property type="entry name" value="G-patch"/>
    <property type="match status" value="1"/>
</dbReference>
<evidence type="ECO:0000313" key="4">
    <source>
        <dbReference type="EMBL" id="SVE92847.1"/>
    </source>
</evidence>
<feature type="compositionally biased region" description="Acidic residues" evidence="2">
    <location>
        <begin position="747"/>
        <end position="759"/>
    </location>
</feature>
<feature type="region of interest" description="Disordered" evidence="2">
    <location>
        <begin position="574"/>
        <end position="599"/>
    </location>
</feature>